<proteinExistence type="predicted"/>
<dbReference type="AlphaFoldDB" id="A0A0A8Z395"/>
<dbReference type="EMBL" id="GBRH01265762">
    <property type="protein sequence ID" value="JAD32133.1"/>
    <property type="molecule type" value="Transcribed_RNA"/>
</dbReference>
<accession>A0A0A8Z395</accession>
<protein>
    <submittedName>
        <fullName evidence="1">Uncharacterized protein</fullName>
    </submittedName>
</protein>
<name>A0A0A8Z395_ARUDO</name>
<reference evidence="1" key="1">
    <citation type="submission" date="2014-09" db="EMBL/GenBank/DDBJ databases">
        <authorList>
            <person name="Magalhaes I.L.F."/>
            <person name="Oliveira U."/>
            <person name="Santos F.R."/>
            <person name="Vidigal T.H.D.A."/>
            <person name="Brescovit A.D."/>
            <person name="Santos A.J."/>
        </authorList>
    </citation>
    <scope>NUCLEOTIDE SEQUENCE</scope>
    <source>
        <tissue evidence="1">Shoot tissue taken approximately 20 cm above the soil surface</tissue>
    </source>
</reference>
<sequence>MMCIKQAKCIQLLGDAPSKFPMMRSSITLSSIVSSDNLVEMV</sequence>
<organism evidence="1">
    <name type="scientific">Arundo donax</name>
    <name type="common">Giant reed</name>
    <name type="synonym">Donax arundinaceus</name>
    <dbReference type="NCBI Taxonomy" id="35708"/>
    <lineage>
        <taxon>Eukaryota</taxon>
        <taxon>Viridiplantae</taxon>
        <taxon>Streptophyta</taxon>
        <taxon>Embryophyta</taxon>
        <taxon>Tracheophyta</taxon>
        <taxon>Spermatophyta</taxon>
        <taxon>Magnoliopsida</taxon>
        <taxon>Liliopsida</taxon>
        <taxon>Poales</taxon>
        <taxon>Poaceae</taxon>
        <taxon>PACMAD clade</taxon>
        <taxon>Arundinoideae</taxon>
        <taxon>Arundineae</taxon>
        <taxon>Arundo</taxon>
    </lineage>
</organism>
<reference evidence="1" key="2">
    <citation type="journal article" date="2015" name="Data Brief">
        <title>Shoot transcriptome of the giant reed, Arundo donax.</title>
        <authorList>
            <person name="Barrero R.A."/>
            <person name="Guerrero F.D."/>
            <person name="Moolhuijzen P."/>
            <person name="Goolsby J.A."/>
            <person name="Tidwell J."/>
            <person name="Bellgard S.E."/>
            <person name="Bellgard M.I."/>
        </authorList>
    </citation>
    <scope>NUCLEOTIDE SEQUENCE</scope>
    <source>
        <tissue evidence="1">Shoot tissue taken approximately 20 cm above the soil surface</tissue>
    </source>
</reference>
<evidence type="ECO:0000313" key="1">
    <source>
        <dbReference type="EMBL" id="JAD32133.1"/>
    </source>
</evidence>